<dbReference type="AlphaFoldDB" id="A0A411WJ35"/>
<evidence type="ECO:0000256" key="4">
    <source>
        <dbReference type="SAM" id="Phobius"/>
    </source>
</evidence>
<feature type="transmembrane region" description="Helical" evidence="4">
    <location>
        <begin position="31"/>
        <end position="48"/>
    </location>
</feature>
<feature type="domain" description="OmpA-like" evidence="5">
    <location>
        <begin position="438"/>
        <end position="556"/>
    </location>
</feature>
<dbReference type="EMBL" id="CP034752">
    <property type="protein sequence ID" value="QBH96215.1"/>
    <property type="molecule type" value="Genomic_DNA"/>
</dbReference>
<dbReference type="Pfam" id="PF00691">
    <property type="entry name" value="OmpA"/>
    <property type="match status" value="1"/>
</dbReference>
<dbReference type="RefSeq" id="WP_130591164.1">
    <property type="nucleotide sequence ID" value="NZ_CP034752.1"/>
</dbReference>
<keyword evidence="7" id="KW-1185">Reference proteome</keyword>
<proteinExistence type="predicted"/>
<dbReference type="PRINTS" id="PR01021">
    <property type="entry name" value="OMPADOMAIN"/>
</dbReference>
<keyword evidence="2 3" id="KW-0472">Membrane</keyword>
<organism evidence="6 7">
    <name type="scientific">Limnobaculum zhutongyuii</name>
    <dbReference type="NCBI Taxonomy" id="2498113"/>
    <lineage>
        <taxon>Bacteria</taxon>
        <taxon>Pseudomonadati</taxon>
        <taxon>Pseudomonadota</taxon>
        <taxon>Gammaproteobacteria</taxon>
        <taxon>Enterobacterales</taxon>
        <taxon>Budviciaceae</taxon>
        <taxon>Limnobaculum</taxon>
    </lineage>
</organism>
<keyword evidence="4" id="KW-0812">Transmembrane</keyword>
<sequence length="571" mass="63951">MGDYPWRVQLLYATCLCLALLLFFLPLPTGWVVIGCVLTLLVSGYKGWRTLRYTRQVKHVSPYLDALDRQLEALPERLRRRLPVILVTGDATTRYFAEQEDRQVAISGKSIWIAVPDMSELSLTADALSGRWPEMAGRIGVLFTLTPERYINSQSLTGYLQTFRQSWADASKTSGYKLPGYLAVNVRLGDEASESAPWFWWNKQSSEIRILDDCHMPLNQWCQQGEQQHQYQRQHLAVMLKTLQQWLDEQVIQVLSDTQQPVPQWIPGAVACLNVSLPVENENVWQRYLADVTTLSLPAASTANQSIPLPERLVEDMPVFCQLPAKKRALCHAVMLTALFAAVALCASAYNNRQLLQHIAGDLHAYKQIAMDSYDEKLTSLKVLKTDRQLLDKYYREGEPERLGVGLYTAGRLIMPLDVAIKNYQPPPPPPPPPPPEEAPKLVRLDSMSLFDTGKAQLKTGSTKILVDALINIKAKPGWLILIAGHTDVTGNPENNQKLSLARAESVRDWMIETSDIEKTCFAIQGYGATQPIADNETAEGRAANRRVEISLVPEASACQPQAGHQISQQN</sequence>
<evidence type="ECO:0000256" key="1">
    <source>
        <dbReference type="ARBA" id="ARBA00004442"/>
    </source>
</evidence>
<dbReference type="InterPro" id="IPR050330">
    <property type="entry name" value="Bact_OuterMem_StrucFunc"/>
</dbReference>
<feature type="transmembrane region" description="Helical" evidence="4">
    <location>
        <begin position="329"/>
        <end position="350"/>
    </location>
</feature>
<gene>
    <name evidence="6" type="ORF">EKN56_07265</name>
</gene>
<evidence type="ECO:0000259" key="5">
    <source>
        <dbReference type="PROSITE" id="PS51123"/>
    </source>
</evidence>
<keyword evidence="4" id="KW-1133">Transmembrane helix</keyword>
<dbReference type="SUPFAM" id="SSF103088">
    <property type="entry name" value="OmpA-like"/>
    <property type="match status" value="1"/>
</dbReference>
<evidence type="ECO:0000313" key="6">
    <source>
        <dbReference type="EMBL" id="QBH96215.1"/>
    </source>
</evidence>
<evidence type="ECO:0000256" key="3">
    <source>
        <dbReference type="PROSITE-ProRule" id="PRU00473"/>
    </source>
</evidence>
<dbReference type="InterPro" id="IPR006665">
    <property type="entry name" value="OmpA-like"/>
</dbReference>
<dbReference type="Proteomes" id="UP000293154">
    <property type="component" value="Chromosome"/>
</dbReference>
<dbReference type="PANTHER" id="PTHR30329">
    <property type="entry name" value="STATOR ELEMENT OF FLAGELLAR MOTOR COMPLEX"/>
    <property type="match status" value="1"/>
</dbReference>
<dbReference type="OrthoDB" id="345640at2"/>
<dbReference type="Gene3D" id="3.30.1330.60">
    <property type="entry name" value="OmpA-like domain"/>
    <property type="match status" value="1"/>
</dbReference>
<dbReference type="PANTHER" id="PTHR30329:SF20">
    <property type="entry name" value="EXPORTED PROTEIN"/>
    <property type="match status" value="1"/>
</dbReference>
<protein>
    <submittedName>
        <fullName evidence="6">OmpA family protein</fullName>
    </submittedName>
</protein>
<dbReference type="CDD" id="cd07185">
    <property type="entry name" value="OmpA_C-like"/>
    <property type="match status" value="1"/>
</dbReference>
<comment type="subcellular location">
    <subcellularLocation>
        <location evidence="1">Cell outer membrane</location>
    </subcellularLocation>
</comment>
<name>A0A411WJ35_9GAMM</name>
<dbReference type="InterPro" id="IPR036737">
    <property type="entry name" value="OmpA-like_sf"/>
</dbReference>
<dbReference type="InterPro" id="IPR006664">
    <property type="entry name" value="OMP_bac"/>
</dbReference>
<evidence type="ECO:0000313" key="7">
    <source>
        <dbReference type="Proteomes" id="UP000293154"/>
    </source>
</evidence>
<dbReference type="GO" id="GO:0009279">
    <property type="term" value="C:cell outer membrane"/>
    <property type="evidence" value="ECO:0007669"/>
    <property type="project" value="UniProtKB-SubCell"/>
</dbReference>
<reference evidence="6 7" key="1">
    <citation type="submission" date="2019-03" db="EMBL/GenBank/DDBJ databases">
        <title>Pragia sp. nov. isolated from the gut tract of Carduelis flavirostris.</title>
        <authorList>
            <person name="Ge Y."/>
        </authorList>
    </citation>
    <scope>NUCLEOTIDE SEQUENCE [LARGE SCALE GENOMIC DNA]</scope>
    <source>
        <strain evidence="6 7">CF-458</strain>
    </source>
</reference>
<dbReference type="KEGG" id="prag:EKN56_07265"/>
<evidence type="ECO:0000256" key="2">
    <source>
        <dbReference type="ARBA" id="ARBA00023136"/>
    </source>
</evidence>
<accession>A0A411WJ35</accession>
<dbReference type="PROSITE" id="PS51123">
    <property type="entry name" value="OMPA_2"/>
    <property type="match status" value="1"/>
</dbReference>